<evidence type="ECO:0000256" key="7">
    <source>
        <dbReference type="ARBA" id="ARBA00022840"/>
    </source>
</evidence>
<dbReference type="AlphaFoldDB" id="B4LYE2"/>
<reference evidence="15 16" key="1">
    <citation type="journal article" date="2007" name="Nature">
        <title>Evolution of genes and genomes on the Drosophila phylogeny.</title>
        <authorList>
            <consortium name="Drosophila 12 Genomes Consortium"/>
            <person name="Clark A.G."/>
            <person name="Eisen M.B."/>
            <person name="Smith D.R."/>
            <person name="Bergman C.M."/>
            <person name="Oliver B."/>
            <person name="Markow T.A."/>
            <person name="Kaufman T.C."/>
            <person name="Kellis M."/>
            <person name="Gelbart W."/>
            <person name="Iyer V.N."/>
            <person name="Pollard D.A."/>
            <person name="Sackton T.B."/>
            <person name="Larracuente A.M."/>
            <person name="Singh N.D."/>
            <person name="Abad J.P."/>
            <person name="Abt D.N."/>
            <person name="Adryan B."/>
            <person name="Aguade M."/>
            <person name="Akashi H."/>
            <person name="Anderson W.W."/>
            <person name="Aquadro C.F."/>
            <person name="Ardell D.H."/>
            <person name="Arguello R."/>
            <person name="Artieri C.G."/>
            <person name="Barbash D.A."/>
            <person name="Barker D."/>
            <person name="Barsanti P."/>
            <person name="Batterham P."/>
            <person name="Batzoglou S."/>
            <person name="Begun D."/>
            <person name="Bhutkar A."/>
            <person name="Blanco E."/>
            <person name="Bosak S.A."/>
            <person name="Bradley R.K."/>
            <person name="Brand A.D."/>
            <person name="Brent M.R."/>
            <person name="Brooks A.N."/>
            <person name="Brown R.H."/>
            <person name="Butlin R.K."/>
            <person name="Caggese C."/>
            <person name="Calvi B.R."/>
            <person name="Bernardo de Carvalho A."/>
            <person name="Caspi A."/>
            <person name="Castrezana S."/>
            <person name="Celniker S.E."/>
            <person name="Chang J.L."/>
            <person name="Chapple C."/>
            <person name="Chatterji S."/>
            <person name="Chinwalla A."/>
            <person name="Civetta A."/>
            <person name="Clifton S.W."/>
            <person name="Comeron J.M."/>
            <person name="Costello J.C."/>
            <person name="Coyne J.A."/>
            <person name="Daub J."/>
            <person name="David R.G."/>
            <person name="Delcher A.L."/>
            <person name="Delehaunty K."/>
            <person name="Do C.B."/>
            <person name="Ebling H."/>
            <person name="Edwards K."/>
            <person name="Eickbush T."/>
            <person name="Evans J.D."/>
            <person name="Filipski A."/>
            <person name="Findeiss S."/>
            <person name="Freyhult E."/>
            <person name="Fulton L."/>
            <person name="Fulton R."/>
            <person name="Garcia A.C."/>
            <person name="Gardiner A."/>
            <person name="Garfield D.A."/>
            <person name="Garvin B.E."/>
            <person name="Gibson G."/>
            <person name="Gilbert D."/>
            <person name="Gnerre S."/>
            <person name="Godfrey J."/>
            <person name="Good R."/>
            <person name="Gotea V."/>
            <person name="Gravely B."/>
            <person name="Greenberg A.J."/>
            <person name="Griffiths-Jones S."/>
            <person name="Gross S."/>
            <person name="Guigo R."/>
            <person name="Gustafson E.A."/>
            <person name="Haerty W."/>
            <person name="Hahn M.W."/>
            <person name="Halligan D.L."/>
            <person name="Halpern A.L."/>
            <person name="Halter G.M."/>
            <person name="Han M.V."/>
            <person name="Heger A."/>
            <person name="Hillier L."/>
            <person name="Hinrichs A.S."/>
            <person name="Holmes I."/>
            <person name="Hoskins R.A."/>
            <person name="Hubisz M.J."/>
            <person name="Hultmark D."/>
            <person name="Huntley M.A."/>
            <person name="Jaffe D.B."/>
            <person name="Jagadeeshan S."/>
            <person name="Jeck W.R."/>
            <person name="Johnson J."/>
            <person name="Jones C.D."/>
            <person name="Jordan W.C."/>
            <person name="Karpen G.H."/>
            <person name="Kataoka E."/>
            <person name="Keightley P.D."/>
            <person name="Kheradpour P."/>
            <person name="Kirkness E.F."/>
            <person name="Koerich L.B."/>
            <person name="Kristiansen K."/>
            <person name="Kudrna D."/>
            <person name="Kulathinal R.J."/>
            <person name="Kumar S."/>
            <person name="Kwok R."/>
            <person name="Lander E."/>
            <person name="Langley C.H."/>
            <person name="Lapoint R."/>
            <person name="Lazzaro B.P."/>
            <person name="Lee S.J."/>
            <person name="Levesque L."/>
            <person name="Li R."/>
            <person name="Lin C.F."/>
            <person name="Lin M.F."/>
            <person name="Lindblad-Toh K."/>
            <person name="Llopart A."/>
            <person name="Long M."/>
            <person name="Low L."/>
            <person name="Lozovsky E."/>
            <person name="Lu J."/>
            <person name="Luo M."/>
            <person name="Machado C.A."/>
            <person name="Makalowski W."/>
            <person name="Marzo M."/>
            <person name="Matsuda M."/>
            <person name="Matzkin L."/>
            <person name="McAllister B."/>
            <person name="McBride C.S."/>
            <person name="McKernan B."/>
            <person name="McKernan K."/>
            <person name="Mendez-Lago M."/>
            <person name="Minx P."/>
            <person name="Mollenhauer M.U."/>
            <person name="Montooth K."/>
            <person name="Mount S.M."/>
            <person name="Mu X."/>
            <person name="Myers E."/>
            <person name="Negre B."/>
            <person name="Newfeld S."/>
            <person name="Nielsen R."/>
            <person name="Noor M.A."/>
            <person name="O'Grady P."/>
            <person name="Pachter L."/>
            <person name="Papaceit M."/>
            <person name="Parisi M.J."/>
            <person name="Parisi M."/>
            <person name="Parts L."/>
            <person name="Pedersen J.S."/>
            <person name="Pesole G."/>
            <person name="Phillippy A.M."/>
            <person name="Ponting C.P."/>
            <person name="Pop M."/>
            <person name="Porcelli D."/>
            <person name="Powell J.R."/>
            <person name="Prohaska S."/>
            <person name="Pruitt K."/>
            <person name="Puig M."/>
            <person name="Quesneville H."/>
            <person name="Ram K.R."/>
            <person name="Rand D."/>
            <person name="Rasmussen M.D."/>
            <person name="Reed L.K."/>
            <person name="Reenan R."/>
            <person name="Reily A."/>
            <person name="Remington K.A."/>
            <person name="Rieger T.T."/>
            <person name="Ritchie M.G."/>
            <person name="Robin C."/>
            <person name="Rogers Y.H."/>
            <person name="Rohde C."/>
            <person name="Rozas J."/>
            <person name="Rubenfield M.J."/>
            <person name="Ruiz A."/>
            <person name="Russo S."/>
            <person name="Salzberg S.L."/>
            <person name="Sanchez-Gracia A."/>
            <person name="Saranga D.J."/>
            <person name="Sato H."/>
            <person name="Schaeffer S.W."/>
            <person name="Schatz M.C."/>
            <person name="Schlenke T."/>
            <person name="Schwartz R."/>
            <person name="Segarra C."/>
            <person name="Singh R.S."/>
            <person name="Sirot L."/>
            <person name="Sirota M."/>
            <person name="Sisneros N.B."/>
            <person name="Smith C.D."/>
            <person name="Smith T.F."/>
            <person name="Spieth J."/>
            <person name="Stage D.E."/>
            <person name="Stark A."/>
            <person name="Stephan W."/>
            <person name="Strausberg R.L."/>
            <person name="Strempel S."/>
            <person name="Sturgill D."/>
            <person name="Sutton G."/>
            <person name="Sutton G.G."/>
            <person name="Tao W."/>
            <person name="Teichmann S."/>
            <person name="Tobari Y.N."/>
            <person name="Tomimura Y."/>
            <person name="Tsolas J.M."/>
            <person name="Valente V.L."/>
            <person name="Venter E."/>
            <person name="Venter J.C."/>
            <person name="Vicario S."/>
            <person name="Vieira F.G."/>
            <person name="Vilella A.J."/>
            <person name="Villasante A."/>
            <person name="Walenz B."/>
            <person name="Wang J."/>
            <person name="Wasserman M."/>
            <person name="Watts T."/>
            <person name="Wilson D."/>
            <person name="Wilson R.K."/>
            <person name="Wing R.A."/>
            <person name="Wolfner M.F."/>
            <person name="Wong A."/>
            <person name="Wong G.K."/>
            <person name="Wu C.I."/>
            <person name="Wu G."/>
            <person name="Yamamoto D."/>
            <person name="Yang H.P."/>
            <person name="Yang S.P."/>
            <person name="Yorke J.A."/>
            <person name="Yoshida K."/>
            <person name="Zdobnov E."/>
            <person name="Zhang P."/>
            <person name="Zhang Y."/>
            <person name="Zimin A.V."/>
            <person name="Baldwin J."/>
            <person name="Abdouelleil A."/>
            <person name="Abdulkadir J."/>
            <person name="Abebe A."/>
            <person name="Abera B."/>
            <person name="Abreu J."/>
            <person name="Acer S.C."/>
            <person name="Aftuck L."/>
            <person name="Alexander A."/>
            <person name="An P."/>
            <person name="Anderson E."/>
            <person name="Anderson S."/>
            <person name="Arachi H."/>
            <person name="Azer M."/>
            <person name="Bachantsang P."/>
            <person name="Barry A."/>
            <person name="Bayul T."/>
            <person name="Berlin A."/>
            <person name="Bessette D."/>
            <person name="Bloom T."/>
            <person name="Blye J."/>
            <person name="Boguslavskiy L."/>
            <person name="Bonnet C."/>
            <person name="Boukhgalter B."/>
            <person name="Bourzgui I."/>
            <person name="Brown A."/>
            <person name="Cahill P."/>
            <person name="Channer S."/>
            <person name="Cheshatsang Y."/>
            <person name="Chuda L."/>
            <person name="Citroen M."/>
            <person name="Collymore A."/>
            <person name="Cooke P."/>
            <person name="Costello M."/>
            <person name="D'Aco K."/>
            <person name="Daza R."/>
            <person name="De Haan G."/>
            <person name="DeGray S."/>
            <person name="DeMaso C."/>
            <person name="Dhargay N."/>
            <person name="Dooley K."/>
            <person name="Dooley E."/>
            <person name="Doricent M."/>
            <person name="Dorje P."/>
            <person name="Dorjee K."/>
            <person name="Dupes A."/>
            <person name="Elong R."/>
            <person name="Falk J."/>
            <person name="Farina A."/>
            <person name="Faro S."/>
            <person name="Ferguson D."/>
            <person name="Fisher S."/>
            <person name="Foley C.D."/>
            <person name="Franke A."/>
            <person name="Friedrich D."/>
            <person name="Gadbois L."/>
            <person name="Gearin G."/>
            <person name="Gearin C.R."/>
            <person name="Giannoukos G."/>
            <person name="Goode T."/>
            <person name="Graham J."/>
            <person name="Grandbois E."/>
            <person name="Grewal S."/>
            <person name="Gyaltsen K."/>
            <person name="Hafez N."/>
            <person name="Hagos B."/>
            <person name="Hall J."/>
            <person name="Henson C."/>
            <person name="Hollinger A."/>
            <person name="Honan T."/>
            <person name="Huard M.D."/>
            <person name="Hughes L."/>
            <person name="Hurhula B."/>
            <person name="Husby M.E."/>
            <person name="Kamat A."/>
            <person name="Kanga B."/>
            <person name="Kashin S."/>
            <person name="Khazanovich D."/>
            <person name="Kisner P."/>
            <person name="Lance K."/>
            <person name="Lara M."/>
            <person name="Lee W."/>
            <person name="Lennon N."/>
            <person name="Letendre F."/>
            <person name="LeVine R."/>
            <person name="Lipovsky A."/>
            <person name="Liu X."/>
            <person name="Liu J."/>
            <person name="Liu S."/>
            <person name="Lokyitsang T."/>
            <person name="Lokyitsang Y."/>
            <person name="Lubonja R."/>
            <person name="Lui A."/>
            <person name="MacDonald P."/>
            <person name="Magnisalis V."/>
            <person name="Maru K."/>
            <person name="Matthews C."/>
            <person name="McCusker W."/>
            <person name="McDonough S."/>
            <person name="Mehta T."/>
            <person name="Meldrim J."/>
            <person name="Meneus L."/>
            <person name="Mihai O."/>
            <person name="Mihalev A."/>
            <person name="Mihova T."/>
            <person name="Mittelman R."/>
            <person name="Mlenga V."/>
            <person name="Montmayeur A."/>
            <person name="Mulrain L."/>
            <person name="Navidi A."/>
            <person name="Naylor J."/>
            <person name="Negash T."/>
            <person name="Nguyen T."/>
            <person name="Nguyen N."/>
            <person name="Nicol R."/>
            <person name="Norbu C."/>
            <person name="Norbu N."/>
            <person name="Novod N."/>
            <person name="O'Neill B."/>
            <person name="Osman S."/>
            <person name="Markiewicz E."/>
            <person name="Oyono O.L."/>
            <person name="Patti C."/>
            <person name="Phunkhang P."/>
            <person name="Pierre F."/>
            <person name="Priest M."/>
            <person name="Raghuraman S."/>
            <person name="Rege F."/>
            <person name="Reyes R."/>
            <person name="Rise C."/>
            <person name="Rogov P."/>
            <person name="Ross K."/>
            <person name="Ryan E."/>
            <person name="Settipalli S."/>
            <person name="Shea T."/>
            <person name="Sherpa N."/>
            <person name="Shi L."/>
            <person name="Shih D."/>
            <person name="Sparrow T."/>
            <person name="Spaulding J."/>
            <person name="Stalker J."/>
            <person name="Stange-Thomann N."/>
            <person name="Stavropoulos S."/>
            <person name="Stone C."/>
            <person name="Strader C."/>
            <person name="Tesfaye S."/>
            <person name="Thomson T."/>
            <person name="Thoulutsang Y."/>
            <person name="Thoulutsang D."/>
            <person name="Topham K."/>
            <person name="Topping I."/>
            <person name="Tsamla T."/>
            <person name="Vassiliev H."/>
            <person name="Vo A."/>
            <person name="Wangchuk T."/>
            <person name="Wangdi T."/>
            <person name="Weiand M."/>
            <person name="Wilkinson J."/>
            <person name="Wilson A."/>
            <person name="Yadav S."/>
            <person name="Young G."/>
            <person name="Yu Q."/>
            <person name="Zembek L."/>
            <person name="Zhong D."/>
            <person name="Zimmer A."/>
            <person name="Zwirko Z."/>
            <person name="Jaffe D.B."/>
            <person name="Alvarez P."/>
            <person name="Brockman W."/>
            <person name="Butler J."/>
            <person name="Chin C."/>
            <person name="Gnerre S."/>
            <person name="Grabherr M."/>
            <person name="Kleber M."/>
            <person name="Mauceli E."/>
            <person name="MacCallum I."/>
        </authorList>
    </citation>
    <scope>NUCLEOTIDE SEQUENCE [LARGE SCALE GENOMIC DNA]</scope>
    <source>
        <strain evidence="16">Tucson 15010-1051.87</strain>
    </source>
</reference>
<keyword evidence="7 12" id="KW-0067">ATP-binding</keyword>
<keyword evidence="16" id="KW-1185">Reference proteome</keyword>
<evidence type="ECO:0000256" key="6">
    <source>
        <dbReference type="ARBA" id="ARBA00022777"/>
    </source>
</evidence>
<feature type="domain" description="Hexokinase N-terminal" evidence="13">
    <location>
        <begin position="12"/>
        <end position="205"/>
    </location>
</feature>
<dbReference type="SUPFAM" id="SSF53067">
    <property type="entry name" value="Actin-like ATPase domain"/>
    <property type="match status" value="2"/>
</dbReference>
<comment type="pathway">
    <text evidence="2">Carbohydrate metabolism; hexose metabolism.</text>
</comment>
<organism evidence="15 16">
    <name type="scientific">Drosophila virilis</name>
    <name type="common">Fruit fly</name>
    <dbReference type="NCBI Taxonomy" id="7244"/>
    <lineage>
        <taxon>Eukaryota</taxon>
        <taxon>Metazoa</taxon>
        <taxon>Ecdysozoa</taxon>
        <taxon>Arthropoda</taxon>
        <taxon>Hexapoda</taxon>
        <taxon>Insecta</taxon>
        <taxon>Pterygota</taxon>
        <taxon>Neoptera</taxon>
        <taxon>Endopterygota</taxon>
        <taxon>Diptera</taxon>
        <taxon>Brachycera</taxon>
        <taxon>Muscomorpha</taxon>
        <taxon>Ephydroidea</taxon>
        <taxon>Drosophilidae</taxon>
        <taxon>Drosophila</taxon>
    </lineage>
</organism>
<proteinExistence type="inferred from homology"/>
<dbReference type="GO" id="GO:0008865">
    <property type="term" value="F:fructokinase activity"/>
    <property type="evidence" value="ECO:0007669"/>
    <property type="project" value="TreeGrafter"/>
</dbReference>
<evidence type="ECO:0000256" key="10">
    <source>
        <dbReference type="ARBA" id="ARBA00047905"/>
    </source>
</evidence>
<dbReference type="GO" id="GO:0005524">
    <property type="term" value="F:ATP binding"/>
    <property type="evidence" value="ECO:0007669"/>
    <property type="project" value="UniProtKB-UniRule"/>
</dbReference>
<dbReference type="InterPro" id="IPR001312">
    <property type="entry name" value="Hexokinase"/>
</dbReference>
<evidence type="ECO:0000256" key="8">
    <source>
        <dbReference type="ARBA" id="ARBA00023152"/>
    </source>
</evidence>
<dbReference type="eggNOG" id="KOG1369">
    <property type="taxonomic scope" value="Eukaryota"/>
</dbReference>
<dbReference type="InterPro" id="IPR022672">
    <property type="entry name" value="Hexokinase_N"/>
</dbReference>
<keyword evidence="6 12" id="KW-0418">Kinase</keyword>
<dbReference type="UniPathway" id="UPA00242"/>
<dbReference type="GO" id="GO:0005739">
    <property type="term" value="C:mitochondrion"/>
    <property type="evidence" value="ECO:0007669"/>
    <property type="project" value="TreeGrafter"/>
</dbReference>
<evidence type="ECO:0000256" key="5">
    <source>
        <dbReference type="ARBA" id="ARBA00022741"/>
    </source>
</evidence>
<dbReference type="STRING" id="7244.B4LYE2"/>
<dbReference type="PROSITE" id="PS51748">
    <property type="entry name" value="HEXOKINASE_2"/>
    <property type="match status" value="1"/>
</dbReference>
<dbReference type="KEGG" id="dvi:6630259"/>
<evidence type="ECO:0000256" key="11">
    <source>
        <dbReference type="ARBA" id="ARBA00048160"/>
    </source>
</evidence>
<evidence type="ECO:0000259" key="14">
    <source>
        <dbReference type="Pfam" id="PF03727"/>
    </source>
</evidence>
<comment type="catalytic activity">
    <reaction evidence="9">
        <text>a D-hexose + ATP = a D-hexose 6-phosphate + ADP + H(+)</text>
        <dbReference type="Rhea" id="RHEA:22740"/>
        <dbReference type="ChEBI" id="CHEBI:4194"/>
        <dbReference type="ChEBI" id="CHEBI:15378"/>
        <dbReference type="ChEBI" id="CHEBI:30616"/>
        <dbReference type="ChEBI" id="CHEBI:229467"/>
        <dbReference type="ChEBI" id="CHEBI:456216"/>
        <dbReference type="EC" id="2.7.1.1"/>
    </reaction>
    <physiologicalReaction direction="left-to-right" evidence="9">
        <dbReference type="Rhea" id="RHEA:22741"/>
    </physiologicalReaction>
</comment>
<evidence type="ECO:0000256" key="1">
    <source>
        <dbReference type="ARBA" id="ARBA00004888"/>
    </source>
</evidence>
<dbReference type="InterPro" id="IPR043129">
    <property type="entry name" value="ATPase_NBD"/>
</dbReference>
<dbReference type="GO" id="GO:0005536">
    <property type="term" value="F:D-glucose binding"/>
    <property type="evidence" value="ECO:0007669"/>
    <property type="project" value="InterPro"/>
</dbReference>
<dbReference type="PANTHER" id="PTHR19443">
    <property type="entry name" value="HEXOKINASE"/>
    <property type="match status" value="1"/>
</dbReference>
<dbReference type="FunFam" id="3.30.420.40:FF:000095">
    <property type="entry name" value="Phosphotransferase"/>
    <property type="match status" value="1"/>
</dbReference>
<dbReference type="CDD" id="cd24019">
    <property type="entry name" value="ASKHA_NBD_HK_meta"/>
    <property type="match status" value="1"/>
</dbReference>
<dbReference type="HOGENOM" id="CLU_014393_5_3_1"/>
<dbReference type="GO" id="GO:0006096">
    <property type="term" value="P:glycolytic process"/>
    <property type="evidence" value="ECO:0007669"/>
    <property type="project" value="UniProtKB-UniPathway"/>
</dbReference>
<dbReference type="OrthoDB" id="419537at2759"/>
<accession>B4LYE2</accession>
<keyword evidence="4 12" id="KW-0808">Transferase</keyword>
<comment type="pathway">
    <text evidence="1">Carbohydrate degradation; glycolysis; D-glyceraldehyde 3-phosphate and glycerone phosphate from D-glucose: step 1/4.</text>
</comment>
<comment type="similarity">
    <text evidence="3 12">Belongs to the hexokinase family.</text>
</comment>
<dbReference type="InterPro" id="IPR022673">
    <property type="entry name" value="Hexokinase_C"/>
</dbReference>
<gene>
    <name evidence="15" type="primary">Dvir\GJ23866</name>
    <name evidence="15" type="ORF">Dvir_GJ23866</name>
</gene>
<name>B4LYE2_DROVI</name>
<protein>
    <recommendedName>
        <fullName evidence="12">Phosphotransferase</fullName>
        <ecNumber evidence="12">2.7.1.-</ecNumber>
    </recommendedName>
</protein>
<dbReference type="OMA" id="VKHANDG"/>
<feature type="domain" description="Hexokinase C-terminal" evidence="14">
    <location>
        <begin position="212"/>
        <end position="447"/>
    </location>
</feature>
<evidence type="ECO:0000256" key="4">
    <source>
        <dbReference type="ARBA" id="ARBA00022679"/>
    </source>
</evidence>
<dbReference type="SMR" id="B4LYE2"/>
<dbReference type="Pfam" id="PF00349">
    <property type="entry name" value="Hexokinase_1"/>
    <property type="match status" value="1"/>
</dbReference>
<keyword evidence="5 12" id="KW-0547">Nucleotide-binding</keyword>
<evidence type="ECO:0000256" key="12">
    <source>
        <dbReference type="RuleBase" id="RU362007"/>
    </source>
</evidence>
<dbReference type="EMBL" id="CH940650">
    <property type="protein sequence ID" value="EDW66938.1"/>
    <property type="molecule type" value="Genomic_DNA"/>
</dbReference>
<evidence type="ECO:0000313" key="15">
    <source>
        <dbReference type="EMBL" id="EDW66938.1"/>
    </source>
</evidence>
<dbReference type="Pfam" id="PF03727">
    <property type="entry name" value="Hexokinase_2"/>
    <property type="match status" value="1"/>
</dbReference>
<dbReference type="GO" id="GO:0001678">
    <property type="term" value="P:intracellular glucose homeostasis"/>
    <property type="evidence" value="ECO:0007669"/>
    <property type="project" value="InterPro"/>
</dbReference>
<dbReference type="FunFam" id="3.40.367.20:FF:000020">
    <property type="entry name" value="Hexokinase-1"/>
    <property type="match status" value="1"/>
</dbReference>
<dbReference type="PANTHER" id="PTHR19443:SF16">
    <property type="entry name" value="HEXOKINASE TYPE 1-RELATED"/>
    <property type="match status" value="1"/>
</dbReference>
<dbReference type="Gene3D" id="3.40.367.20">
    <property type="match status" value="1"/>
</dbReference>
<dbReference type="InParanoid" id="B4LYE2"/>
<evidence type="ECO:0000256" key="3">
    <source>
        <dbReference type="ARBA" id="ARBA00009225"/>
    </source>
</evidence>
<dbReference type="GO" id="GO:0004340">
    <property type="term" value="F:glucokinase activity"/>
    <property type="evidence" value="ECO:0007669"/>
    <property type="project" value="TreeGrafter"/>
</dbReference>
<sequence length="451" mass="51010">MASPQQEFPEAYEICKQFTLTEDQMFEVVDRLTKEIEMGLRKETNLRSTVKCYITYVQDVPSGKERGKYLALDLGGSNFRVLLVDLKSQTDVDIQSKSFVLGKNLLTGSGKRLFDYIAECLAEFCIEQRIAWDNLPLGFTFSFPCKQTAINKGVLVNWSKGFKCPDVVGHNVVQMLQQAIDSRLDLRVRVVAILSDTTGTLMACAQRQPNCRIGLIVGNVCNACYIEKTENTEMFQRYQTSRKRNMIVNCEWGSFGDNGVLDFIRTSYDKSMDQLTPDPMMQTFDKCISGVYLGEIVRQIVLDLMKKNVIFKGLMSQAIQTEWKFESRFIAEIESEPFGQYRSTAMVLNSLGIRTCNEKDLACLRYICESVTRRSAQLVACGLVCLIRKMNVCKSSVGIDGGMYRYHPNYHRLLIENMNILLKCSAEYELVLSEDGSGRGAALVAAIYSCK</sequence>
<dbReference type="PRINTS" id="PR00475">
    <property type="entry name" value="HEXOKINASE"/>
</dbReference>
<dbReference type="Proteomes" id="UP000008792">
    <property type="component" value="Unassembled WGS sequence"/>
</dbReference>
<dbReference type="UniPathway" id="UPA00109">
    <property type="reaction ID" value="UER00180"/>
</dbReference>
<evidence type="ECO:0000313" key="16">
    <source>
        <dbReference type="Proteomes" id="UP000008792"/>
    </source>
</evidence>
<dbReference type="FunCoup" id="B4LYE2">
    <property type="interactions" value="266"/>
</dbReference>
<keyword evidence="8 12" id="KW-0324">Glycolysis</keyword>
<evidence type="ECO:0000256" key="2">
    <source>
        <dbReference type="ARBA" id="ARBA00005028"/>
    </source>
</evidence>
<comment type="catalytic activity">
    <reaction evidence="10">
        <text>D-fructose + ATP = D-fructose 6-phosphate + ADP + H(+)</text>
        <dbReference type="Rhea" id="RHEA:16125"/>
        <dbReference type="ChEBI" id="CHEBI:15378"/>
        <dbReference type="ChEBI" id="CHEBI:30616"/>
        <dbReference type="ChEBI" id="CHEBI:37721"/>
        <dbReference type="ChEBI" id="CHEBI:61527"/>
        <dbReference type="ChEBI" id="CHEBI:456216"/>
        <dbReference type="EC" id="2.7.1.1"/>
    </reaction>
    <physiologicalReaction direction="left-to-right" evidence="10">
        <dbReference type="Rhea" id="RHEA:16126"/>
    </physiologicalReaction>
</comment>
<evidence type="ECO:0000256" key="9">
    <source>
        <dbReference type="ARBA" id="ARBA00044613"/>
    </source>
</evidence>
<dbReference type="Gene3D" id="3.30.420.40">
    <property type="match status" value="1"/>
</dbReference>
<dbReference type="EC" id="2.7.1.-" evidence="12"/>
<dbReference type="GO" id="GO:0006006">
    <property type="term" value="P:glucose metabolic process"/>
    <property type="evidence" value="ECO:0007669"/>
    <property type="project" value="TreeGrafter"/>
</dbReference>
<comment type="catalytic activity">
    <reaction evidence="11">
        <text>D-glucose + ATP = D-glucose 6-phosphate + ADP + H(+)</text>
        <dbReference type="Rhea" id="RHEA:17825"/>
        <dbReference type="ChEBI" id="CHEBI:4167"/>
        <dbReference type="ChEBI" id="CHEBI:15378"/>
        <dbReference type="ChEBI" id="CHEBI:30616"/>
        <dbReference type="ChEBI" id="CHEBI:61548"/>
        <dbReference type="ChEBI" id="CHEBI:456216"/>
        <dbReference type="EC" id="2.7.1.1"/>
    </reaction>
    <physiologicalReaction direction="left-to-right" evidence="11">
        <dbReference type="Rhea" id="RHEA:17826"/>
    </physiologicalReaction>
</comment>
<dbReference type="PhylomeDB" id="B4LYE2"/>
<dbReference type="GO" id="GO:0005829">
    <property type="term" value="C:cytosol"/>
    <property type="evidence" value="ECO:0007669"/>
    <property type="project" value="TreeGrafter"/>
</dbReference>
<evidence type="ECO:0000259" key="13">
    <source>
        <dbReference type="Pfam" id="PF00349"/>
    </source>
</evidence>